<evidence type="ECO:0000313" key="1">
    <source>
        <dbReference type="EMBL" id="KAF6145951.1"/>
    </source>
</evidence>
<reference evidence="1 2" key="1">
    <citation type="journal article" date="2020" name="IScience">
        <title>Genome Sequencing of the Endangered Kingdonia uniflora (Circaeasteraceae, Ranunculales) Reveals Potential Mechanisms of Evolutionary Specialization.</title>
        <authorList>
            <person name="Sun Y."/>
            <person name="Deng T."/>
            <person name="Zhang A."/>
            <person name="Moore M.J."/>
            <person name="Landis J.B."/>
            <person name="Lin N."/>
            <person name="Zhang H."/>
            <person name="Zhang X."/>
            <person name="Huang J."/>
            <person name="Zhang X."/>
            <person name="Sun H."/>
            <person name="Wang H."/>
        </authorList>
    </citation>
    <scope>NUCLEOTIDE SEQUENCE [LARGE SCALE GENOMIC DNA]</scope>
    <source>
        <strain evidence="1">TB1705</strain>
        <tissue evidence="1">Leaf</tissue>
    </source>
</reference>
<organism evidence="1 2">
    <name type="scientific">Kingdonia uniflora</name>
    <dbReference type="NCBI Taxonomy" id="39325"/>
    <lineage>
        <taxon>Eukaryota</taxon>
        <taxon>Viridiplantae</taxon>
        <taxon>Streptophyta</taxon>
        <taxon>Embryophyta</taxon>
        <taxon>Tracheophyta</taxon>
        <taxon>Spermatophyta</taxon>
        <taxon>Magnoliopsida</taxon>
        <taxon>Ranunculales</taxon>
        <taxon>Circaeasteraceae</taxon>
        <taxon>Kingdonia</taxon>
    </lineage>
</organism>
<sequence>MEEVKEAEDDYHQLWQFHYVVLFAAHRLSCLRMLVEDTVAAEDEKAGKSSEKYCRYPTKDWYYNGGGEPNPKVVADTSILLDVVSREGNKLNKVLRELGIYRDKRLNSVVEKVQQAHQKQAMAASGSSYANVMEIHACVFFVAWKSAAEVLKLAAVNRGELVRQHDAEKAALRE</sequence>
<gene>
    <name evidence="1" type="ORF">GIB67_000131</name>
</gene>
<keyword evidence="2" id="KW-1185">Reference proteome</keyword>
<name>A0A7J7LTF0_9MAGN</name>
<evidence type="ECO:0000313" key="2">
    <source>
        <dbReference type="Proteomes" id="UP000541444"/>
    </source>
</evidence>
<dbReference type="Proteomes" id="UP000541444">
    <property type="component" value="Unassembled WGS sequence"/>
</dbReference>
<comment type="caution">
    <text evidence="1">The sequence shown here is derived from an EMBL/GenBank/DDBJ whole genome shotgun (WGS) entry which is preliminary data.</text>
</comment>
<accession>A0A7J7LTF0</accession>
<dbReference type="AlphaFoldDB" id="A0A7J7LTF0"/>
<proteinExistence type="predicted"/>
<dbReference type="EMBL" id="JACGCM010002020">
    <property type="protein sequence ID" value="KAF6145951.1"/>
    <property type="molecule type" value="Genomic_DNA"/>
</dbReference>
<protein>
    <submittedName>
        <fullName evidence="1">Uncharacterized protein</fullName>
    </submittedName>
</protein>